<feature type="compositionally biased region" description="Acidic residues" evidence="1">
    <location>
        <begin position="295"/>
        <end position="317"/>
    </location>
</feature>
<accession>A0A166C4B9</accession>
<organism evidence="2 3">
    <name type="scientific">Sistotremastrum suecicum HHB10207 ss-3</name>
    <dbReference type="NCBI Taxonomy" id="1314776"/>
    <lineage>
        <taxon>Eukaryota</taxon>
        <taxon>Fungi</taxon>
        <taxon>Dikarya</taxon>
        <taxon>Basidiomycota</taxon>
        <taxon>Agaricomycotina</taxon>
        <taxon>Agaricomycetes</taxon>
        <taxon>Sistotremastrales</taxon>
        <taxon>Sistotremastraceae</taxon>
        <taxon>Sistotremastrum</taxon>
    </lineage>
</organism>
<evidence type="ECO:0000313" key="2">
    <source>
        <dbReference type="EMBL" id="KZT37062.1"/>
    </source>
</evidence>
<evidence type="ECO:0000313" key="3">
    <source>
        <dbReference type="Proteomes" id="UP000076798"/>
    </source>
</evidence>
<dbReference type="EMBL" id="KV428092">
    <property type="protein sequence ID" value="KZT37062.1"/>
    <property type="molecule type" value="Genomic_DNA"/>
</dbReference>
<feature type="compositionally biased region" description="Low complexity" evidence="1">
    <location>
        <begin position="245"/>
        <end position="257"/>
    </location>
</feature>
<feature type="compositionally biased region" description="Low complexity" evidence="1">
    <location>
        <begin position="136"/>
        <end position="181"/>
    </location>
</feature>
<reference evidence="2 3" key="1">
    <citation type="journal article" date="2016" name="Mol. Biol. Evol.">
        <title>Comparative Genomics of Early-Diverging Mushroom-Forming Fungi Provides Insights into the Origins of Lignocellulose Decay Capabilities.</title>
        <authorList>
            <person name="Nagy L.G."/>
            <person name="Riley R."/>
            <person name="Tritt A."/>
            <person name="Adam C."/>
            <person name="Daum C."/>
            <person name="Floudas D."/>
            <person name="Sun H."/>
            <person name="Yadav J.S."/>
            <person name="Pangilinan J."/>
            <person name="Larsson K.H."/>
            <person name="Matsuura K."/>
            <person name="Barry K."/>
            <person name="Labutti K."/>
            <person name="Kuo R."/>
            <person name="Ohm R.A."/>
            <person name="Bhattacharya S.S."/>
            <person name="Shirouzu T."/>
            <person name="Yoshinaga Y."/>
            <person name="Martin F.M."/>
            <person name="Grigoriev I.V."/>
            <person name="Hibbett D.S."/>
        </authorList>
    </citation>
    <scope>NUCLEOTIDE SEQUENCE [LARGE SCALE GENOMIC DNA]</scope>
    <source>
        <strain evidence="2 3">HHB10207 ss-3</strain>
    </source>
</reference>
<dbReference type="AlphaFoldDB" id="A0A166C4B9"/>
<proteinExistence type="predicted"/>
<feature type="region of interest" description="Disordered" evidence="1">
    <location>
        <begin position="1"/>
        <end position="88"/>
    </location>
</feature>
<gene>
    <name evidence="2" type="ORF">SISSUDRAFT_1048985</name>
</gene>
<feature type="region of interest" description="Disordered" evidence="1">
    <location>
        <begin position="108"/>
        <end position="181"/>
    </location>
</feature>
<feature type="compositionally biased region" description="Polar residues" evidence="1">
    <location>
        <begin position="284"/>
        <end position="294"/>
    </location>
</feature>
<sequence length="443" mass="50144">MPSRIRSLERHRADLPHLLHPSYLQSSTSSSGSPSSSAFSQSGKQQSKDAQLPSPAKVYVDSFGTMHDPDYQLFPRDEWRSLEESRRGEKRFRNAYWYSGRDSVFGGPTMRDRDGYELDEDDSEYDDEAHDEFWISSPSSSFSAPPPHHSQFQYQRTRRLTSSSYTSSGSSYSYSTPPPQSQYYSLTSSLVRTSTAATTTTPISPTAEYYYPRDEEIISALATPSTTHPPPRRRNVLYKHLPRRSSTSASASASATSEYPSTKGRRRRRLSRQKQRWYEDDASPFTQSSTSTPYEENEGEFEQGDEEGSVYSADDEHDLSATRRASLDSYHSTPSHQSHSHSHPHSHEYSIFSKRVPPSINTSLPTSSLGRDYISAPRSAIPASQMEMDFALADDDDEEGAGGEPVEGSHRYSMKRKWTALQLRVGFALFRTRRRLSRRLSLT</sequence>
<feature type="compositionally biased region" description="Acidic residues" evidence="1">
    <location>
        <begin position="117"/>
        <end position="130"/>
    </location>
</feature>
<feature type="compositionally biased region" description="Basic residues" evidence="1">
    <location>
        <begin position="230"/>
        <end position="243"/>
    </location>
</feature>
<feature type="compositionally biased region" description="Basic residues" evidence="1">
    <location>
        <begin position="263"/>
        <end position="275"/>
    </location>
</feature>
<feature type="region of interest" description="Disordered" evidence="1">
    <location>
        <begin position="221"/>
        <end position="348"/>
    </location>
</feature>
<feature type="compositionally biased region" description="Basic and acidic residues" evidence="1">
    <location>
        <begin position="1"/>
        <end position="17"/>
    </location>
</feature>
<feature type="compositionally biased region" description="Low complexity" evidence="1">
    <location>
        <begin position="22"/>
        <end position="45"/>
    </location>
</feature>
<name>A0A166C4B9_9AGAM</name>
<keyword evidence="3" id="KW-1185">Reference proteome</keyword>
<dbReference type="Proteomes" id="UP000076798">
    <property type="component" value="Unassembled WGS sequence"/>
</dbReference>
<feature type="compositionally biased region" description="Basic and acidic residues" evidence="1">
    <location>
        <begin position="67"/>
        <end position="87"/>
    </location>
</feature>
<evidence type="ECO:0000256" key="1">
    <source>
        <dbReference type="SAM" id="MobiDB-lite"/>
    </source>
</evidence>
<protein>
    <submittedName>
        <fullName evidence="2">Uncharacterized protein</fullName>
    </submittedName>
</protein>